<dbReference type="PRINTS" id="PR00053">
    <property type="entry name" value="FORKHEAD"/>
</dbReference>
<evidence type="ECO:0000256" key="3">
    <source>
        <dbReference type="PROSITE-ProRule" id="PRU00089"/>
    </source>
</evidence>
<dbReference type="CDD" id="cd00059">
    <property type="entry name" value="FH_FOX"/>
    <property type="match status" value="1"/>
</dbReference>
<dbReference type="InterPro" id="IPR018122">
    <property type="entry name" value="TF_fork_head_CS_1"/>
</dbReference>
<dbReference type="PROSITE" id="PS50039">
    <property type="entry name" value="FORK_HEAD_3"/>
    <property type="match status" value="1"/>
</dbReference>
<dbReference type="Proteomes" id="UP000650833">
    <property type="component" value="Unassembled WGS sequence"/>
</dbReference>
<feature type="domain" description="Fork-head" evidence="5">
    <location>
        <begin position="84"/>
        <end position="172"/>
    </location>
</feature>
<reference evidence="6" key="1">
    <citation type="submission" date="2020-12" db="EMBL/GenBank/DDBJ databases">
        <title>Metabolic potential, ecology and presence of endohyphal bacteria is reflected in genomic diversity of Mucoromycotina.</title>
        <authorList>
            <person name="Muszewska A."/>
            <person name="Okrasinska A."/>
            <person name="Steczkiewicz K."/>
            <person name="Drgas O."/>
            <person name="Orlowska M."/>
            <person name="Perlinska-Lenart U."/>
            <person name="Aleksandrzak-Piekarczyk T."/>
            <person name="Szatraj K."/>
            <person name="Zielenkiewicz U."/>
            <person name="Pilsyk S."/>
            <person name="Malc E."/>
            <person name="Mieczkowski P."/>
            <person name="Kruszewska J.S."/>
            <person name="Biernat P."/>
            <person name="Pawlowska J."/>
        </authorList>
    </citation>
    <scope>NUCLEOTIDE SEQUENCE</scope>
    <source>
        <strain evidence="6">CBS 226.32</strain>
    </source>
</reference>
<dbReference type="FunFam" id="1.10.10.10:FF:000135">
    <property type="entry name" value="forkhead box protein G1"/>
    <property type="match status" value="1"/>
</dbReference>
<dbReference type="GO" id="GO:0005634">
    <property type="term" value="C:nucleus"/>
    <property type="evidence" value="ECO:0007669"/>
    <property type="project" value="UniProtKB-SubCell"/>
</dbReference>
<sequence length="436" mass="49523">MSQQQQQQYFPPMDSSQTDGYSVMHSFPFISDGPKSNHRHSYHPSSQYRKQQSCPIKKPELTRQVPPGVIHIKPTWKPVKLDEKPPFSYATIIAHAILSSESRKLTLSEIYQWISEQYPCYNMKDHRWQNSIRHNLSLQKAFAKLERDANTPSGKGCFWTILPGYEQQFIDNLVKRGMGSAGNSSTKNHANSLSSTSTSKQFRKFIDASVNKSNSPLFTIFRMNPTTTPSSSNKRKKTTHGKKMEAKQEEPDLQYDSDCDSGIDLSCEIYPKKSQIPASMYTQPTAKLASPSIAPPPPSPPYQAAQQSYNSLLMENSMFIPDDLFITQQSNVSMSTTSDDTSHYFDNISTPSSIIMDQQLFSNDLSNWSQSAQQTPIFDIQPQSQILSTQPTHQNLSYYNPSTTNFASLGTSNNNEYLLQQPHQPFQDYYLYNDFC</sequence>
<comment type="caution">
    <text evidence="6">The sequence shown here is derived from an EMBL/GenBank/DDBJ whole genome shotgun (WGS) entry which is preliminary data.</text>
</comment>
<comment type="subcellular location">
    <subcellularLocation>
        <location evidence="3">Nucleus</location>
    </subcellularLocation>
</comment>
<keyword evidence="2 3" id="KW-0539">Nucleus</keyword>
<keyword evidence="7" id="KW-1185">Reference proteome</keyword>
<dbReference type="Pfam" id="PF00250">
    <property type="entry name" value="Forkhead"/>
    <property type="match status" value="1"/>
</dbReference>
<dbReference type="GO" id="GO:0000981">
    <property type="term" value="F:DNA-binding transcription factor activity, RNA polymerase II-specific"/>
    <property type="evidence" value="ECO:0007669"/>
    <property type="project" value="TreeGrafter"/>
</dbReference>
<dbReference type="GO" id="GO:0000978">
    <property type="term" value="F:RNA polymerase II cis-regulatory region sequence-specific DNA binding"/>
    <property type="evidence" value="ECO:0007669"/>
    <property type="project" value="TreeGrafter"/>
</dbReference>
<dbReference type="PROSITE" id="PS00657">
    <property type="entry name" value="FORK_HEAD_1"/>
    <property type="match status" value="1"/>
</dbReference>
<dbReference type="InterPro" id="IPR036388">
    <property type="entry name" value="WH-like_DNA-bd_sf"/>
</dbReference>
<dbReference type="InterPro" id="IPR050211">
    <property type="entry name" value="FOX_domain-containing"/>
</dbReference>
<dbReference type="PROSITE" id="PS00658">
    <property type="entry name" value="FORK_HEAD_2"/>
    <property type="match status" value="1"/>
</dbReference>
<dbReference type="InterPro" id="IPR001766">
    <property type="entry name" value="Fork_head_dom"/>
</dbReference>
<feature type="region of interest" description="Disordered" evidence="4">
    <location>
        <begin position="220"/>
        <end position="256"/>
    </location>
</feature>
<dbReference type="EMBL" id="JAEPRC010000332">
    <property type="protein sequence ID" value="KAG2199905.1"/>
    <property type="molecule type" value="Genomic_DNA"/>
</dbReference>
<accession>A0A8H7QXZ9</accession>
<feature type="region of interest" description="Disordered" evidence="4">
    <location>
        <begin position="1"/>
        <end position="53"/>
    </location>
</feature>
<evidence type="ECO:0000259" key="5">
    <source>
        <dbReference type="PROSITE" id="PS50039"/>
    </source>
</evidence>
<dbReference type="SUPFAM" id="SSF46785">
    <property type="entry name" value="Winged helix' DNA-binding domain"/>
    <property type="match status" value="1"/>
</dbReference>
<proteinExistence type="predicted"/>
<evidence type="ECO:0000313" key="6">
    <source>
        <dbReference type="EMBL" id="KAG2199905.1"/>
    </source>
</evidence>
<feature type="compositionally biased region" description="Polar residues" evidence="4">
    <location>
        <begin position="43"/>
        <end position="53"/>
    </location>
</feature>
<evidence type="ECO:0000313" key="7">
    <source>
        <dbReference type="Proteomes" id="UP000650833"/>
    </source>
</evidence>
<evidence type="ECO:0000256" key="4">
    <source>
        <dbReference type="SAM" id="MobiDB-lite"/>
    </source>
</evidence>
<organism evidence="6 7">
    <name type="scientific">Mucor plumbeus</name>
    <dbReference type="NCBI Taxonomy" id="97098"/>
    <lineage>
        <taxon>Eukaryota</taxon>
        <taxon>Fungi</taxon>
        <taxon>Fungi incertae sedis</taxon>
        <taxon>Mucoromycota</taxon>
        <taxon>Mucoromycotina</taxon>
        <taxon>Mucoromycetes</taxon>
        <taxon>Mucorales</taxon>
        <taxon>Mucorineae</taxon>
        <taxon>Mucoraceae</taxon>
        <taxon>Mucor</taxon>
    </lineage>
</organism>
<dbReference type="OrthoDB" id="5954824at2759"/>
<feature type="DNA-binding region" description="Fork-head" evidence="3">
    <location>
        <begin position="84"/>
        <end position="172"/>
    </location>
</feature>
<keyword evidence="1 3" id="KW-0238">DNA-binding</keyword>
<dbReference type="PANTHER" id="PTHR11829">
    <property type="entry name" value="FORKHEAD BOX PROTEIN"/>
    <property type="match status" value="1"/>
</dbReference>
<dbReference type="SMART" id="SM00339">
    <property type="entry name" value="FH"/>
    <property type="match status" value="1"/>
</dbReference>
<dbReference type="PANTHER" id="PTHR11829:SF343">
    <property type="entry name" value="FORK-HEAD DOMAIN-CONTAINING PROTEIN"/>
    <property type="match status" value="1"/>
</dbReference>
<evidence type="ECO:0000256" key="2">
    <source>
        <dbReference type="ARBA" id="ARBA00023242"/>
    </source>
</evidence>
<dbReference type="InterPro" id="IPR036390">
    <property type="entry name" value="WH_DNA-bd_sf"/>
</dbReference>
<dbReference type="AlphaFoldDB" id="A0A8H7QXZ9"/>
<evidence type="ECO:0000256" key="1">
    <source>
        <dbReference type="ARBA" id="ARBA00023125"/>
    </source>
</evidence>
<dbReference type="InterPro" id="IPR030456">
    <property type="entry name" value="TF_fork_head_CS_2"/>
</dbReference>
<gene>
    <name evidence="6" type="ORF">INT46_008044</name>
</gene>
<protein>
    <recommendedName>
        <fullName evidence="5">Fork-head domain-containing protein</fullName>
    </recommendedName>
</protein>
<dbReference type="Gene3D" id="1.10.10.10">
    <property type="entry name" value="Winged helix-like DNA-binding domain superfamily/Winged helix DNA-binding domain"/>
    <property type="match status" value="1"/>
</dbReference>
<name>A0A8H7QXZ9_9FUNG</name>